<name>A0A7D9DZG0_PARCT</name>
<dbReference type="PANTHER" id="PTHR10024:SF344">
    <property type="entry name" value="SYNAPTOTAGMIN-7"/>
    <property type="match status" value="1"/>
</dbReference>
<dbReference type="Pfam" id="PF00168">
    <property type="entry name" value="C2"/>
    <property type="match status" value="2"/>
</dbReference>
<dbReference type="Gene3D" id="2.60.40.150">
    <property type="entry name" value="C2 domain"/>
    <property type="match status" value="2"/>
</dbReference>
<dbReference type="GO" id="GO:0098793">
    <property type="term" value="C:presynapse"/>
    <property type="evidence" value="ECO:0007669"/>
    <property type="project" value="GOC"/>
</dbReference>
<dbReference type="InterPro" id="IPR000008">
    <property type="entry name" value="C2_dom"/>
</dbReference>
<dbReference type="GO" id="GO:0000149">
    <property type="term" value="F:SNARE binding"/>
    <property type="evidence" value="ECO:0007669"/>
    <property type="project" value="TreeGrafter"/>
</dbReference>
<dbReference type="PROSITE" id="PS50004">
    <property type="entry name" value="C2"/>
    <property type="match status" value="2"/>
</dbReference>
<gene>
    <name evidence="3" type="ORF">PACLA_8A027404</name>
</gene>
<evidence type="ECO:0000313" key="3">
    <source>
        <dbReference type="EMBL" id="CAB3996509.1"/>
    </source>
</evidence>
<evidence type="ECO:0000256" key="2">
    <source>
        <dbReference type="SAM" id="Phobius"/>
    </source>
</evidence>
<dbReference type="GO" id="GO:0048791">
    <property type="term" value="P:calcium ion-regulated exocytosis of neurotransmitter"/>
    <property type="evidence" value="ECO:0007669"/>
    <property type="project" value="TreeGrafter"/>
</dbReference>
<dbReference type="GO" id="GO:0001786">
    <property type="term" value="F:phosphatidylserine binding"/>
    <property type="evidence" value="ECO:0007669"/>
    <property type="project" value="TreeGrafter"/>
</dbReference>
<dbReference type="GO" id="GO:0006906">
    <property type="term" value="P:vesicle fusion"/>
    <property type="evidence" value="ECO:0007669"/>
    <property type="project" value="TreeGrafter"/>
</dbReference>
<feature type="transmembrane region" description="Helical" evidence="2">
    <location>
        <begin position="6"/>
        <end position="29"/>
    </location>
</feature>
<feature type="region of interest" description="Disordered" evidence="1">
    <location>
        <begin position="93"/>
        <end position="135"/>
    </location>
</feature>
<keyword evidence="4" id="KW-1185">Reference proteome</keyword>
<evidence type="ECO:0000256" key="1">
    <source>
        <dbReference type="SAM" id="MobiDB-lite"/>
    </source>
</evidence>
<dbReference type="Proteomes" id="UP001152795">
    <property type="component" value="Unassembled WGS sequence"/>
</dbReference>
<sequence length="425" mass="48245">MGNLTPVFEGITVGVLAAVVLLLICLIFIKRKRYLKGQAENNEYTPLDTNPTPADFLQNRAMYTSSKVPTQCETVQPPNPKIIWAIPDSVPERPRSVSCPDRRNAISDLGPKTEEKGKKSAETPGIKERRSRRYRRSKTDSCNHVCQIQFTVFYNYYHSKLILQLVCASKVPSTFGLNYGSYIQVELEPVAEKYTTNIQLHTNNPVFDETAEFPEISSDELLNMTLKLRLCTVDRFSHSTVVGQVRAPLAELDFNPEKPTTLWRPITAPNDQQPRISSSLLSLKDIVNKGELTISLKYQILTNKITVVIMKAVNLPSISKIFAIDPYVIVKLLLNLKTIQTKKTSIKRRTTSPIWNEPLVFEIDPKIPISEYSMSFKVKSHNSLSEDLTVGEIEIGNHAEESGEEHWKDMVKRKNQDRAMCHRVK</sequence>
<keyword evidence="2" id="KW-0472">Membrane</keyword>
<dbReference type="GO" id="GO:0070382">
    <property type="term" value="C:exocytic vesicle"/>
    <property type="evidence" value="ECO:0007669"/>
    <property type="project" value="TreeGrafter"/>
</dbReference>
<dbReference type="CDD" id="cd00276">
    <property type="entry name" value="C2B_Synaptotagmin"/>
    <property type="match status" value="1"/>
</dbReference>
<dbReference type="GO" id="GO:0005509">
    <property type="term" value="F:calcium ion binding"/>
    <property type="evidence" value="ECO:0007669"/>
    <property type="project" value="TreeGrafter"/>
</dbReference>
<dbReference type="SMART" id="SM00239">
    <property type="entry name" value="C2"/>
    <property type="match status" value="2"/>
</dbReference>
<reference evidence="3" key="1">
    <citation type="submission" date="2020-04" db="EMBL/GenBank/DDBJ databases">
        <authorList>
            <person name="Alioto T."/>
            <person name="Alioto T."/>
            <person name="Gomez Garrido J."/>
        </authorList>
    </citation>
    <scope>NUCLEOTIDE SEQUENCE</scope>
    <source>
        <strain evidence="3">A484AB</strain>
    </source>
</reference>
<dbReference type="SUPFAM" id="SSF49562">
    <property type="entry name" value="C2 domain (Calcium/lipid-binding domain, CaLB)"/>
    <property type="match status" value="2"/>
</dbReference>
<dbReference type="GO" id="GO:0005886">
    <property type="term" value="C:plasma membrane"/>
    <property type="evidence" value="ECO:0007669"/>
    <property type="project" value="TreeGrafter"/>
</dbReference>
<dbReference type="GO" id="GO:0030276">
    <property type="term" value="F:clathrin binding"/>
    <property type="evidence" value="ECO:0007669"/>
    <property type="project" value="TreeGrafter"/>
</dbReference>
<keyword evidence="2" id="KW-0812">Transmembrane</keyword>
<dbReference type="AlphaFoldDB" id="A0A7D9DZG0"/>
<protein>
    <submittedName>
        <fullName evidence="3">Synaptotagmin-11 isoform X2</fullName>
    </submittedName>
</protein>
<feature type="compositionally biased region" description="Basic and acidic residues" evidence="1">
    <location>
        <begin position="93"/>
        <end position="128"/>
    </location>
</feature>
<dbReference type="GO" id="GO:0030424">
    <property type="term" value="C:axon"/>
    <property type="evidence" value="ECO:0007669"/>
    <property type="project" value="TreeGrafter"/>
</dbReference>
<dbReference type="InterPro" id="IPR035892">
    <property type="entry name" value="C2_domain_sf"/>
</dbReference>
<accession>A0A7D9DZG0</accession>
<dbReference type="OrthoDB" id="5915960at2759"/>
<dbReference type="GO" id="GO:0005544">
    <property type="term" value="F:calcium-dependent phospholipid binding"/>
    <property type="evidence" value="ECO:0007669"/>
    <property type="project" value="TreeGrafter"/>
</dbReference>
<organism evidence="3 4">
    <name type="scientific">Paramuricea clavata</name>
    <name type="common">Red gorgonian</name>
    <name type="synonym">Violescent sea-whip</name>
    <dbReference type="NCBI Taxonomy" id="317549"/>
    <lineage>
        <taxon>Eukaryota</taxon>
        <taxon>Metazoa</taxon>
        <taxon>Cnidaria</taxon>
        <taxon>Anthozoa</taxon>
        <taxon>Octocorallia</taxon>
        <taxon>Malacalcyonacea</taxon>
        <taxon>Plexauridae</taxon>
        <taxon>Paramuricea</taxon>
    </lineage>
</organism>
<comment type="caution">
    <text evidence="3">The sequence shown here is derived from an EMBL/GenBank/DDBJ whole genome shotgun (WGS) entry which is preliminary data.</text>
</comment>
<keyword evidence="2" id="KW-1133">Transmembrane helix</keyword>
<dbReference type="PANTHER" id="PTHR10024">
    <property type="entry name" value="SYNAPTOTAGMIN"/>
    <property type="match status" value="1"/>
</dbReference>
<evidence type="ECO:0000313" key="4">
    <source>
        <dbReference type="Proteomes" id="UP001152795"/>
    </source>
</evidence>
<dbReference type="EMBL" id="CACRXK020002883">
    <property type="protein sequence ID" value="CAB3996509.1"/>
    <property type="molecule type" value="Genomic_DNA"/>
</dbReference>
<proteinExistence type="predicted"/>